<proteinExistence type="predicted"/>
<reference evidence="2 3" key="1">
    <citation type="submission" date="2018-08" db="EMBL/GenBank/DDBJ databases">
        <title>Komagataeibacter sp. AV 382.</title>
        <authorList>
            <person name="Skraban J."/>
            <person name="Trcek J."/>
        </authorList>
    </citation>
    <scope>NUCLEOTIDE SEQUENCE [LARGE SCALE GENOMIC DNA]</scope>
    <source>
        <strain evidence="2 3">AV 382</strain>
    </source>
</reference>
<feature type="compositionally biased region" description="Low complexity" evidence="1">
    <location>
        <begin position="145"/>
        <end position="168"/>
    </location>
</feature>
<dbReference type="EMBL" id="QUWV01000207">
    <property type="protein sequence ID" value="RFD18532.1"/>
    <property type="molecule type" value="Genomic_DNA"/>
</dbReference>
<evidence type="ECO:0000313" key="2">
    <source>
        <dbReference type="EMBL" id="RFD18532.1"/>
    </source>
</evidence>
<gene>
    <name evidence="2" type="ORF">DY926_16130</name>
</gene>
<feature type="compositionally biased region" description="Low complexity" evidence="1">
    <location>
        <begin position="114"/>
        <end position="125"/>
    </location>
</feature>
<dbReference type="Proteomes" id="UP000262371">
    <property type="component" value="Unassembled WGS sequence"/>
</dbReference>
<comment type="caution">
    <text evidence="2">The sequence shown here is derived from an EMBL/GenBank/DDBJ whole genome shotgun (WGS) entry which is preliminary data.</text>
</comment>
<evidence type="ECO:0000313" key="3">
    <source>
        <dbReference type="Proteomes" id="UP000262371"/>
    </source>
</evidence>
<sequence length="397" mass="40826">MQEIDGGSVTMLRTPASKEQDSLGGPPPRPGPDATAPEAPQGPAQMTTARGHVPQDEPHVPGKVSSRRNIYIGAGLLIGGLSVGAAFAAHHGVSVPFVTPQQGLSNTDGMTTSPAPAQMAPQGAGISPPRLEATNISPPAGPGQAGTPASTMAPSPSTAPTQSASPIAPMAPTGSSPNTQPTGMQPSSASTTPEEQTASAADGHEASATPSTQPTAEDRLLVEINHRMEELSDHVDTLEHRLETTQQAFGEKLATGMGEFAGRLDELRHREDMLETQAHDQATRAQPAPAPAPEPATQANAAPQATPPAKTPQTPPQEKKPAHHESAHHDAPVAPAVALPRYSVQAAAPDIAILAGPEGGNPIRVEPGAVLGAWGKVISVRQERNGWVVQTEHGVIR</sequence>
<feature type="compositionally biased region" description="Pro residues" evidence="1">
    <location>
        <begin position="305"/>
        <end position="315"/>
    </location>
</feature>
<feature type="region of interest" description="Disordered" evidence="1">
    <location>
        <begin position="276"/>
        <end position="330"/>
    </location>
</feature>
<feature type="compositionally biased region" description="Polar residues" evidence="1">
    <location>
        <begin position="173"/>
        <end position="199"/>
    </location>
</feature>
<feature type="compositionally biased region" description="Basic and acidic residues" evidence="1">
    <location>
        <begin position="317"/>
        <end position="330"/>
    </location>
</feature>
<feature type="compositionally biased region" description="Low complexity" evidence="1">
    <location>
        <begin position="295"/>
        <end position="304"/>
    </location>
</feature>
<feature type="region of interest" description="Disordered" evidence="1">
    <location>
        <begin position="1"/>
        <end position="64"/>
    </location>
</feature>
<feature type="compositionally biased region" description="Polar residues" evidence="1">
    <location>
        <begin position="104"/>
        <end position="113"/>
    </location>
</feature>
<protein>
    <submittedName>
        <fullName evidence="2">Uncharacterized protein</fullName>
    </submittedName>
</protein>
<evidence type="ECO:0000256" key="1">
    <source>
        <dbReference type="SAM" id="MobiDB-lite"/>
    </source>
</evidence>
<keyword evidence="3" id="KW-1185">Reference proteome</keyword>
<dbReference type="AlphaFoldDB" id="A0A371YWC2"/>
<accession>A0A371YWC2</accession>
<name>A0A371YWC2_9PROT</name>
<feature type="region of interest" description="Disordered" evidence="1">
    <location>
        <begin position="104"/>
        <end position="224"/>
    </location>
</feature>
<organism evidence="2 3">
    <name type="scientific">Komagataeibacter melaceti</name>
    <dbReference type="NCBI Taxonomy" id="2766577"/>
    <lineage>
        <taxon>Bacteria</taxon>
        <taxon>Pseudomonadati</taxon>
        <taxon>Pseudomonadota</taxon>
        <taxon>Alphaproteobacteria</taxon>
        <taxon>Acetobacterales</taxon>
        <taxon>Acetobacteraceae</taxon>
        <taxon>Komagataeibacter</taxon>
    </lineage>
</organism>